<proteinExistence type="predicted"/>
<feature type="transmembrane region" description="Helical" evidence="1">
    <location>
        <begin position="135"/>
        <end position="158"/>
    </location>
</feature>
<feature type="transmembrane region" description="Helical" evidence="1">
    <location>
        <begin position="437"/>
        <end position="459"/>
    </location>
</feature>
<feature type="transmembrane region" description="Helical" evidence="1">
    <location>
        <begin position="61"/>
        <end position="94"/>
    </location>
</feature>
<feature type="transmembrane region" description="Helical" evidence="1">
    <location>
        <begin position="170"/>
        <end position="190"/>
    </location>
</feature>
<dbReference type="Pfam" id="PF19814">
    <property type="entry name" value="DUF6297"/>
    <property type="match status" value="1"/>
</dbReference>
<protein>
    <recommendedName>
        <fullName evidence="4">ABC-2 type transport system permease protein</fullName>
    </recommendedName>
</protein>
<evidence type="ECO:0000313" key="3">
    <source>
        <dbReference type="Proteomes" id="UP000572051"/>
    </source>
</evidence>
<keyword evidence="3" id="KW-1185">Reference proteome</keyword>
<evidence type="ECO:0000256" key="1">
    <source>
        <dbReference type="SAM" id="Phobius"/>
    </source>
</evidence>
<dbReference type="AlphaFoldDB" id="A0A7Z0EIF3"/>
<organism evidence="2 3">
    <name type="scientific">Nocardiopsis aegyptia</name>
    <dbReference type="NCBI Taxonomy" id="220378"/>
    <lineage>
        <taxon>Bacteria</taxon>
        <taxon>Bacillati</taxon>
        <taxon>Actinomycetota</taxon>
        <taxon>Actinomycetes</taxon>
        <taxon>Streptosporangiales</taxon>
        <taxon>Nocardiopsidaceae</taxon>
        <taxon>Nocardiopsis</taxon>
    </lineage>
</organism>
<keyword evidence="1" id="KW-0812">Transmembrane</keyword>
<accession>A0A7Z0EIF3</accession>
<dbReference type="RefSeq" id="WP_179820401.1">
    <property type="nucleotide sequence ID" value="NZ_JACCFS010000001.1"/>
</dbReference>
<comment type="caution">
    <text evidence="2">The sequence shown here is derived from an EMBL/GenBank/DDBJ whole genome shotgun (WGS) entry which is preliminary data.</text>
</comment>
<feature type="transmembrane region" description="Helical" evidence="1">
    <location>
        <begin position="301"/>
        <end position="319"/>
    </location>
</feature>
<feature type="transmembrane region" description="Helical" evidence="1">
    <location>
        <begin position="205"/>
        <end position="226"/>
    </location>
</feature>
<keyword evidence="1" id="KW-1133">Transmembrane helix</keyword>
<dbReference type="InterPro" id="IPR046264">
    <property type="entry name" value="DUF6297"/>
</dbReference>
<evidence type="ECO:0000313" key="2">
    <source>
        <dbReference type="EMBL" id="NYJ32532.1"/>
    </source>
</evidence>
<name>A0A7Z0EIF3_9ACTN</name>
<keyword evidence="1" id="KW-0472">Membrane</keyword>
<feature type="transmembrane region" description="Helical" evidence="1">
    <location>
        <begin position="325"/>
        <end position="345"/>
    </location>
</feature>
<gene>
    <name evidence="2" type="ORF">HNR10_000413</name>
</gene>
<dbReference type="EMBL" id="JACCFS010000001">
    <property type="protein sequence ID" value="NYJ32532.1"/>
    <property type="molecule type" value="Genomic_DNA"/>
</dbReference>
<reference evidence="2 3" key="1">
    <citation type="submission" date="2020-07" db="EMBL/GenBank/DDBJ databases">
        <title>Sequencing the genomes of 1000 actinobacteria strains.</title>
        <authorList>
            <person name="Klenk H.-P."/>
        </authorList>
    </citation>
    <scope>NUCLEOTIDE SEQUENCE [LARGE SCALE GENOMIC DNA]</scope>
    <source>
        <strain evidence="2 3">DSM 44442</strain>
    </source>
</reference>
<evidence type="ECO:0008006" key="4">
    <source>
        <dbReference type="Google" id="ProtNLM"/>
    </source>
</evidence>
<feature type="transmembrane region" description="Helical" evidence="1">
    <location>
        <begin position="465"/>
        <end position="487"/>
    </location>
</feature>
<dbReference type="Proteomes" id="UP000572051">
    <property type="component" value="Unassembled WGS sequence"/>
</dbReference>
<feature type="transmembrane region" description="Helical" evidence="1">
    <location>
        <begin position="106"/>
        <end position="129"/>
    </location>
</feature>
<feature type="transmembrane region" description="Helical" evidence="1">
    <location>
        <begin position="366"/>
        <end position="390"/>
    </location>
</feature>
<feature type="transmembrane region" description="Helical" evidence="1">
    <location>
        <begin position="396"/>
        <end position="416"/>
    </location>
</feature>
<sequence>MTGVAPVRAFVRVRTRRRRSWSDRYVTLLSLGLLVMLVSPAVGRAVAAVPTGVDPARAGAGLALIALVLAVALTLARVVGPVGASAADAAWLVLSPLPRRGVLAPALLVLALVCAVVGACLGLALLGAVGAPDALTLRLFVSVVMGLSWTLGGMAVTVLAQASQAWDDRLAAVLVVLVVAALAMAVTSLGPGQGALTALATAPPAAWASAASGSAAAAMGLVWRAWTRVARIPARAVLAASARTELASGAFVAMDPGTLTWVAEDAHWRSRTLRSCAWPSWLRGAAAVAWPDWLRLARRPGLLALMAGAAVLPPLTARAGGGMPVTLTVLAAGAMAVAATGTTGARRDAGDASLVRLLGAGPRALLAARAVLPALLGGAWLTLALAGLDLAGHGGLLWPFGLLCAPALAAGGLRLARRRPVEHSMPVLDSPLGPVPLGPLVWALTGADIAILGCLPALVACTTGVTGPLLAAQAVWAAAVLAAYCAAPRRA</sequence>